<dbReference type="AlphaFoldDB" id="A0A7J6W610"/>
<keyword evidence="6" id="KW-0175">Coiled coil</keyword>
<evidence type="ECO:0000256" key="5">
    <source>
        <dbReference type="ARBA" id="ARBA00023242"/>
    </source>
</evidence>
<accession>A0A7J6W610</accession>
<evidence type="ECO:0000313" key="8">
    <source>
        <dbReference type="EMBL" id="KAF5191775.1"/>
    </source>
</evidence>
<dbReference type="PRINTS" id="PR00404">
    <property type="entry name" value="MADSDOMAIN"/>
</dbReference>
<feature type="domain" description="MADS-box" evidence="7">
    <location>
        <begin position="1"/>
        <end position="49"/>
    </location>
</feature>
<dbReference type="InterPro" id="IPR002100">
    <property type="entry name" value="TF_MADSbox"/>
</dbReference>
<dbReference type="GO" id="GO:0000978">
    <property type="term" value="F:RNA polymerase II cis-regulatory region sequence-specific DNA binding"/>
    <property type="evidence" value="ECO:0007669"/>
    <property type="project" value="TreeGrafter"/>
</dbReference>
<evidence type="ECO:0000256" key="6">
    <source>
        <dbReference type="SAM" id="Coils"/>
    </source>
</evidence>
<keyword evidence="4" id="KW-0804">Transcription</keyword>
<dbReference type="Pfam" id="PF00319">
    <property type="entry name" value="SRF-TF"/>
    <property type="match status" value="1"/>
</dbReference>
<keyword evidence="3" id="KW-0238">DNA-binding</keyword>
<evidence type="ECO:0000256" key="2">
    <source>
        <dbReference type="ARBA" id="ARBA00023015"/>
    </source>
</evidence>
<keyword evidence="5" id="KW-0539">Nucleus</keyword>
<dbReference type="PANTHER" id="PTHR11945:SF387">
    <property type="entry name" value="AGAMOUS-LIKE MADS-BOX PROTEIN AGL80"/>
    <property type="match status" value="1"/>
</dbReference>
<organism evidence="8 9">
    <name type="scientific">Thalictrum thalictroides</name>
    <name type="common">Rue-anemone</name>
    <name type="synonym">Anemone thalictroides</name>
    <dbReference type="NCBI Taxonomy" id="46969"/>
    <lineage>
        <taxon>Eukaryota</taxon>
        <taxon>Viridiplantae</taxon>
        <taxon>Streptophyta</taxon>
        <taxon>Embryophyta</taxon>
        <taxon>Tracheophyta</taxon>
        <taxon>Spermatophyta</taxon>
        <taxon>Magnoliopsida</taxon>
        <taxon>Ranunculales</taxon>
        <taxon>Ranunculaceae</taxon>
        <taxon>Thalictroideae</taxon>
        <taxon>Thalictrum</taxon>
    </lineage>
</organism>
<feature type="coiled-coil region" evidence="6">
    <location>
        <begin position="88"/>
        <end position="115"/>
    </location>
</feature>
<dbReference type="GO" id="GO:0000981">
    <property type="term" value="F:DNA-binding transcription factor activity, RNA polymerase II-specific"/>
    <property type="evidence" value="ECO:0007669"/>
    <property type="project" value="InterPro"/>
</dbReference>
<dbReference type="EMBL" id="JABWDY010022337">
    <property type="protein sequence ID" value="KAF5191775.1"/>
    <property type="molecule type" value="Genomic_DNA"/>
</dbReference>
<dbReference type="Gene3D" id="3.40.1810.10">
    <property type="entry name" value="Transcription factor, MADS-box"/>
    <property type="match status" value="1"/>
</dbReference>
<comment type="caution">
    <text evidence="8">The sequence shown here is derived from an EMBL/GenBank/DDBJ whole genome shotgun (WGS) entry which is preliminary data.</text>
</comment>
<dbReference type="PROSITE" id="PS50066">
    <property type="entry name" value="MADS_BOX_2"/>
    <property type="match status" value="1"/>
</dbReference>
<evidence type="ECO:0000256" key="4">
    <source>
        <dbReference type="ARBA" id="ARBA00023163"/>
    </source>
</evidence>
<dbReference type="FunFam" id="3.40.1810.10:FF:000018">
    <property type="entry name" value="agamous-like MADS-box protein AGL80"/>
    <property type="match status" value="1"/>
</dbReference>
<dbReference type="SMART" id="SM00432">
    <property type="entry name" value="MADS"/>
    <property type="match status" value="1"/>
</dbReference>
<name>A0A7J6W610_THATH</name>
<dbReference type="GO" id="GO:0046983">
    <property type="term" value="F:protein dimerization activity"/>
    <property type="evidence" value="ECO:0007669"/>
    <property type="project" value="InterPro"/>
</dbReference>
<dbReference type="PANTHER" id="PTHR11945">
    <property type="entry name" value="MADS BOX PROTEIN"/>
    <property type="match status" value="1"/>
</dbReference>
<proteinExistence type="predicted"/>
<evidence type="ECO:0000313" key="9">
    <source>
        <dbReference type="Proteomes" id="UP000554482"/>
    </source>
</evidence>
<sequence length="170" mass="19753">MSRNKVKLAWIANDSARRTTFKKRKKGLMKKVSELSTLCGVEACAIIYGPYDQKVPDVWPSPSDAHRVLTRFKSMPEMEQSKKMMNQEAFLRQRIAKTKEQLKKQQRENREFEITKLMNRTLVDISGRILQDVHTDELKDLAFMIEEKMNGIQERIDSLKSSTGCRDGSR</sequence>
<dbReference type="GO" id="GO:0045944">
    <property type="term" value="P:positive regulation of transcription by RNA polymerase II"/>
    <property type="evidence" value="ECO:0007669"/>
    <property type="project" value="InterPro"/>
</dbReference>
<keyword evidence="2" id="KW-0805">Transcription regulation</keyword>
<evidence type="ECO:0000259" key="7">
    <source>
        <dbReference type="PROSITE" id="PS50066"/>
    </source>
</evidence>
<dbReference type="GO" id="GO:0005634">
    <property type="term" value="C:nucleus"/>
    <property type="evidence" value="ECO:0007669"/>
    <property type="project" value="UniProtKB-SubCell"/>
</dbReference>
<gene>
    <name evidence="8" type="ORF">FRX31_018637</name>
</gene>
<dbReference type="OrthoDB" id="779403at2759"/>
<dbReference type="CDD" id="cd00266">
    <property type="entry name" value="MADS_SRF_like"/>
    <property type="match status" value="1"/>
</dbReference>
<evidence type="ECO:0000256" key="3">
    <source>
        <dbReference type="ARBA" id="ARBA00023125"/>
    </source>
</evidence>
<protein>
    <submittedName>
        <fullName evidence="8">Agamous-like MADS-box protein AGL80</fullName>
    </submittedName>
</protein>
<keyword evidence="9" id="KW-1185">Reference proteome</keyword>
<reference evidence="8 9" key="1">
    <citation type="submission" date="2020-06" db="EMBL/GenBank/DDBJ databases">
        <title>Transcriptomic and genomic resources for Thalictrum thalictroides and T. hernandezii: Facilitating candidate gene discovery in an emerging model plant lineage.</title>
        <authorList>
            <person name="Arias T."/>
            <person name="Riano-Pachon D.M."/>
            <person name="Di Stilio V.S."/>
        </authorList>
    </citation>
    <scope>NUCLEOTIDE SEQUENCE [LARGE SCALE GENOMIC DNA]</scope>
    <source>
        <strain evidence="9">cv. WT478/WT964</strain>
        <tissue evidence="8">Leaves</tissue>
    </source>
</reference>
<dbReference type="InterPro" id="IPR036879">
    <property type="entry name" value="TF_MADSbox_sf"/>
</dbReference>
<evidence type="ECO:0000256" key="1">
    <source>
        <dbReference type="ARBA" id="ARBA00004123"/>
    </source>
</evidence>
<dbReference type="Proteomes" id="UP000554482">
    <property type="component" value="Unassembled WGS sequence"/>
</dbReference>
<comment type="subcellular location">
    <subcellularLocation>
        <location evidence="1">Nucleus</location>
    </subcellularLocation>
</comment>
<dbReference type="SUPFAM" id="SSF55455">
    <property type="entry name" value="SRF-like"/>
    <property type="match status" value="1"/>
</dbReference>
<dbReference type="InterPro" id="IPR033897">
    <property type="entry name" value="SRF-like_MADS-box"/>
</dbReference>